<gene>
    <name evidence="2" type="ORF">FHS57_004479</name>
</gene>
<evidence type="ECO:0000313" key="2">
    <source>
        <dbReference type="EMBL" id="MBB3840459.1"/>
    </source>
</evidence>
<dbReference type="Proteomes" id="UP000541352">
    <property type="component" value="Unassembled WGS sequence"/>
</dbReference>
<evidence type="ECO:0000313" key="3">
    <source>
        <dbReference type="Proteomes" id="UP000541352"/>
    </source>
</evidence>
<dbReference type="EMBL" id="JACIBY010000011">
    <property type="protein sequence ID" value="MBB3840459.1"/>
    <property type="molecule type" value="Genomic_DNA"/>
</dbReference>
<dbReference type="PROSITE" id="PS51257">
    <property type="entry name" value="PROKAR_LIPOPROTEIN"/>
    <property type="match status" value="1"/>
</dbReference>
<keyword evidence="3" id="KW-1185">Reference proteome</keyword>
<dbReference type="AlphaFoldDB" id="A0A7W5ZNZ1"/>
<dbReference type="RefSeq" id="WP_183977443.1">
    <property type="nucleotide sequence ID" value="NZ_JACIBY010000011.1"/>
</dbReference>
<name>A0A7W5ZNZ1_9BACT</name>
<feature type="region of interest" description="Disordered" evidence="1">
    <location>
        <begin position="108"/>
        <end position="129"/>
    </location>
</feature>
<reference evidence="2 3" key="1">
    <citation type="submission" date="2020-08" db="EMBL/GenBank/DDBJ databases">
        <title>Genomic Encyclopedia of Type Strains, Phase IV (KMG-IV): sequencing the most valuable type-strain genomes for metagenomic binning, comparative biology and taxonomic classification.</title>
        <authorList>
            <person name="Goeker M."/>
        </authorList>
    </citation>
    <scope>NUCLEOTIDE SEQUENCE [LARGE SCALE GENOMIC DNA]</scope>
    <source>
        <strain evidence="2 3">DSM 17976</strain>
    </source>
</reference>
<evidence type="ECO:0000256" key="1">
    <source>
        <dbReference type="SAM" id="MobiDB-lite"/>
    </source>
</evidence>
<accession>A0A7W5ZNZ1</accession>
<proteinExistence type="predicted"/>
<sequence>MKTFIHRTFVYGCVLASCSFVFVACGPDKDPKMEEAGKIHLASMEIEEALHEQIEGIDSLKVVLNDKKKSLTDAAAIASIDSTVAQLDAVAKSFEEWEENLVEVPGLPHEHHHHEGEEHHHHDHKPAPEVSGEQMIEIQKEIKTNIEKIKADLESVQERVKKVL</sequence>
<organism evidence="2 3">
    <name type="scientific">Runella defluvii</name>
    <dbReference type="NCBI Taxonomy" id="370973"/>
    <lineage>
        <taxon>Bacteria</taxon>
        <taxon>Pseudomonadati</taxon>
        <taxon>Bacteroidota</taxon>
        <taxon>Cytophagia</taxon>
        <taxon>Cytophagales</taxon>
        <taxon>Spirosomataceae</taxon>
        <taxon>Runella</taxon>
    </lineage>
</organism>
<comment type="caution">
    <text evidence="2">The sequence shown here is derived from an EMBL/GenBank/DDBJ whole genome shotgun (WGS) entry which is preliminary data.</text>
</comment>
<protein>
    <submittedName>
        <fullName evidence="2">Uncharacterized protein</fullName>
    </submittedName>
</protein>